<dbReference type="InterPro" id="IPR036390">
    <property type="entry name" value="WH_DNA-bd_sf"/>
</dbReference>
<feature type="region of interest" description="Disordered" evidence="11">
    <location>
        <begin position="499"/>
        <end position="569"/>
    </location>
</feature>
<keyword evidence="5 8" id="KW-0238">DNA-binding</keyword>
<sequence>MLEDPAYEQIVRWGDAGDSFVVLENEKFTKSILPKHFKHSNFASFVRQLNKYDFHKVRHNNEENGASPYGPGAWEFKHPEFQINNKDSLDNIRRKAPASRKPAAHPVSEEPVQIHQMDLVNVQLVATQQQLQQLQERYNELSNHNALMLQELINVQKTVANHESIMHQVMAFLNNIDTQIRDQRRNSRANGLPMFDQSHSHDASAAGISPQHFSPSDDRQASPLQHAQKLLEESYAAEEHIEQMNELYRQINNAVSTPPSDHGARNGVVPLSSQGGQPRSTAMNNSVIYPRMNADYQDNVYPAGQTNGIDPTTYAEHYSNISYPTPATGELETADSRRQYAADGRKKSIAIDPGWIRAPQILLVEDDPTCRRIGGKFLYSFKCAIDTAFDGLEAVEKISNGSKYDLILMDIIMPNLDGVSACRTIRNYDSAPIIAMTSNIRNDDIDMYFTSGMIIRPEWIPTSRENLLLTKSQGMNDVLPKPFTKEGLLNLLEKHLSHLKEKPPAQTKSSPAGSWHSPNQLAGVSPTGTSIADESYANTVRGHQSRGMDGYPHRRTVSEMSGPDEVVNDTNKRQRMFVQSYGNGVIGSMQRVPAG</sequence>
<feature type="compositionally biased region" description="Polar residues" evidence="11">
    <location>
        <begin position="506"/>
        <end position="542"/>
    </location>
</feature>
<evidence type="ECO:0000256" key="11">
    <source>
        <dbReference type="SAM" id="MobiDB-lite"/>
    </source>
</evidence>
<feature type="modified residue" description="4-aspartylphosphate" evidence="9">
    <location>
        <position position="410"/>
    </location>
</feature>
<evidence type="ECO:0000256" key="6">
    <source>
        <dbReference type="ARBA" id="ARBA00023163"/>
    </source>
</evidence>
<proteinExistence type="predicted"/>
<dbReference type="EMBL" id="JAGHQM010002556">
    <property type="protein sequence ID" value="KAH0548542.1"/>
    <property type="molecule type" value="Genomic_DNA"/>
</dbReference>
<dbReference type="Gene3D" id="3.40.50.2300">
    <property type="match status" value="1"/>
</dbReference>
<evidence type="ECO:0000313" key="14">
    <source>
        <dbReference type="Proteomes" id="UP000750711"/>
    </source>
</evidence>
<dbReference type="AlphaFoldDB" id="A0A9P8L6K2"/>
<name>A0A9P8L6K2_9PEZI</name>
<gene>
    <name evidence="13" type="ORF">GP486_007914</name>
</gene>
<dbReference type="InterPro" id="IPR014402">
    <property type="entry name" value="Sig_transdc_resp-reg_Skn7"/>
</dbReference>
<comment type="subcellular location">
    <subcellularLocation>
        <location evidence="1 8">Nucleus</location>
    </subcellularLocation>
</comment>
<dbReference type="SMART" id="SM00448">
    <property type="entry name" value="REC"/>
    <property type="match status" value="1"/>
</dbReference>
<feature type="domain" description="Response regulatory" evidence="12">
    <location>
        <begin position="360"/>
        <end position="496"/>
    </location>
</feature>
<dbReference type="InterPro" id="IPR036388">
    <property type="entry name" value="WH-like_DNA-bd_sf"/>
</dbReference>
<dbReference type="Pfam" id="PF00072">
    <property type="entry name" value="Response_reg"/>
    <property type="match status" value="1"/>
</dbReference>
<evidence type="ECO:0000256" key="8">
    <source>
        <dbReference type="PIRNR" id="PIRNR002595"/>
    </source>
</evidence>
<dbReference type="PANTHER" id="PTHR45339:SF1">
    <property type="entry name" value="HYBRID SIGNAL TRANSDUCTION HISTIDINE KINASE J"/>
    <property type="match status" value="1"/>
</dbReference>
<evidence type="ECO:0000256" key="2">
    <source>
        <dbReference type="ARBA" id="ARBA00022553"/>
    </source>
</evidence>
<keyword evidence="2 9" id="KW-0597">Phosphoprotein</keyword>
<keyword evidence="4 8" id="KW-0805">Transcription regulation</keyword>
<evidence type="ECO:0000256" key="10">
    <source>
        <dbReference type="SAM" id="Coils"/>
    </source>
</evidence>
<dbReference type="PIRSF" id="PIRSF002595">
    <property type="entry name" value="RR_SKN7"/>
    <property type="match status" value="1"/>
</dbReference>
<dbReference type="GO" id="GO:0005634">
    <property type="term" value="C:nucleus"/>
    <property type="evidence" value="ECO:0007669"/>
    <property type="project" value="UniProtKB-SubCell"/>
</dbReference>
<feature type="region of interest" description="Disordered" evidence="11">
    <location>
        <begin position="189"/>
        <end position="223"/>
    </location>
</feature>
<accession>A0A9P8L6K2</accession>
<dbReference type="InterPro" id="IPR000232">
    <property type="entry name" value="HSF_DNA-bd"/>
</dbReference>
<dbReference type="PRINTS" id="PR00056">
    <property type="entry name" value="HSFDOMAIN"/>
</dbReference>
<protein>
    <recommendedName>
        <fullName evidence="8">Transcription factor</fullName>
    </recommendedName>
</protein>
<keyword evidence="7 8" id="KW-0539">Nucleus</keyword>
<comment type="caution">
    <text evidence="13">The sequence shown here is derived from an EMBL/GenBank/DDBJ whole genome shotgun (WGS) entry which is preliminary data.</text>
</comment>
<dbReference type="GO" id="GO:0006357">
    <property type="term" value="P:regulation of transcription by RNA polymerase II"/>
    <property type="evidence" value="ECO:0007669"/>
    <property type="project" value="UniProtKB-UniRule"/>
</dbReference>
<dbReference type="PROSITE" id="PS50110">
    <property type="entry name" value="RESPONSE_REGULATORY"/>
    <property type="match status" value="1"/>
</dbReference>
<dbReference type="Gene3D" id="1.10.10.10">
    <property type="entry name" value="Winged helix-like DNA-binding domain superfamily/Winged helix DNA-binding domain"/>
    <property type="match status" value="1"/>
</dbReference>
<dbReference type="PROSITE" id="PS00434">
    <property type="entry name" value="HSF_DOMAIN"/>
    <property type="match status" value="1"/>
</dbReference>
<organism evidence="13 14">
    <name type="scientific">Trichoglossum hirsutum</name>
    <dbReference type="NCBI Taxonomy" id="265104"/>
    <lineage>
        <taxon>Eukaryota</taxon>
        <taxon>Fungi</taxon>
        <taxon>Dikarya</taxon>
        <taxon>Ascomycota</taxon>
        <taxon>Pezizomycotina</taxon>
        <taxon>Geoglossomycetes</taxon>
        <taxon>Geoglossales</taxon>
        <taxon>Geoglossaceae</taxon>
        <taxon>Trichoglossum</taxon>
    </lineage>
</organism>
<evidence type="ECO:0000256" key="3">
    <source>
        <dbReference type="ARBA" id="ARBA00023012"/>
    </source>
</evidence>
<dbReference type="InterPro" id="IPR001789">
    <property type="entry name" value="Sig_transdc_resp-reg_receiver"/>
</dbReference>
<dbReference type="SUPFAM" id="SSF46785">
    <property type="entry name" value="Winged helix' DNA-binding domain"/>
    <property type="match status" value="1"/>
</dbReference>
<evidence type="ECO:0000313" key="13">
    <source>
        <dbReference type="EMBL" id="KAH0548542.1"/>
    </source>
</evidence>
<reference evidence="13" key="1">
    <citation type="submission" date="2021-03" db="EMBL/GenBank/DDBJ databases">
        <title>Comparative genomics and phylogenomic investigation of the class Geoglossomycetes provide insights into ecological specialization and systematics.</title>
        <authorList>
            <person name="Melie T."/>
            <person name="Pirro S."/>
            <person name="Miller A.N."/>
            <person name="Quandt A."/>
        </authorList>
    </citation>
    <scope>NUCLEOTIDE SEQUENCE</scope>
    <source>
        <strain evidence="13">CAQ_001_2017</strain>
    </source>
</reference>
<feature type="coiled-coil region" evidence="10">
    <location>
        <begin position="117"/>
        <end position="151"/>
    </location>
</feature>
<dbReference type="GO" id="GO:0043565">
    <property type="term" value="F:sequence-specific DNA binding"/>
    <property type="evidence" value="ECO:0007669"/>
    <property type="project" value="InterPro"/>
</dbReference>
<keyword evidence="6 8" id="KW-0804">Transcription</keyword>
<dbReference type="InterPro" id="IPR011006">
    <property type="entry name" value="CheY-like_superfamily"/>
</dbReference>
<keyword evidence="10" id="KW-0175">Coiled coil</keyword>
<dbReference type="FunFam" id="1.10.10.10:FF:000027">
    <property type="entry name" value="Heat shock transcription factor 1"/>
    <property type="match status" value="1"/>
</dbReference>
<dbReference type="PANTHER" id="PTHR45339">
    <property type="entry name" value="HYBRID SIGNAL TRANSDUCTION HISTIDINE KINASE J"/>
    <property type="match status" value="1"/>
</dbReference>
<dbReference type="CDD" id="cd17546">
    <property type="entry name" value="REC_hyHK_CKI1_RcsC-like"/>
    <property type="match status" value="1"/>
</dbReference>
<evidence type="ECO:0000256" key="1">
    <source>
        <dbReference type="ARBA" id="ARBA00004123"/>
    </source>
</evidence>
<dbReference type="Proteomes" id="UP000750711">
    <property type="component" value="Unassembled WGS sequence"/>
</dbReference>
<dbReference type="Pfam" id="PF00447">
    <property type="entry name" value="HSF_DNA-bind"/>
    <property type="match status" value="1"/>
</dbReference>
<keyword evidence="14" id="KW-1185">Reference proteome</keyword>
<dbReference type="GO" id="GO:0000156">
    <property type="term" value="F:phosphorelay response regulator activity"/>
    <property type="evidence" value="ECO:0007669"/>
    <property type="project" value="InterPro"/>
</dbReference>
<dbReference type="GO" id="GO:0003700">
    <property type="term" value="F:DNA-binding transcription factor activity"/>
    <property type="evidence" value="ECO:0007669"/>
    <property type="project" value="UniProtKB-UniRule"/>
</dbReference>
<evidence type="ECO:0000256" key="9">
    <source>
        <dbReference type="PROSITE-ProRule" id="PRU00169"/>
    </source>
</evidence>
<evidence type="ECO:0000256" key="7">
    <source>
        <dbReference type="ARBA" id="ARBA00023242"/>
    </source>
</evidence>
<keyword evidence="3" id="KW-0902">Two-component regulatory system</keyword>
<dbReference type="SMART" id="SM00415">
    <property type="entry name" value="HSF"/>
    <property type="match status" value="1"/>
</dbReference>
<evidence type="ECO:0000259" key="12">
    <source>
        <dbReference type="PROSITE" id="PS50110"/>
    </source>
</evidence>
<evidence type="ECO:0000256" key="4">
    <source>
        <dbReference type="ARBA" id="ARBA00023015"/>
    </source>
</evidence>
<dbReference type="SUPFAM" id="SSF52172">
    <property type="entry name" value="CheY-like"/>
    <property type="match status" value="1"/>
</dbReference>
<evidence type="ECO:0000256" key="5">
    <source>
        <dbReference type="ARBA" id="ARBA00023125"/>
    </source>
</evidence>